<keyword evidence="2" id="KW-0963">Cytoplasm</keyword>
<dbReference type="GO" id="GO:0005737">
    <property type="term" value="C:cytoplasm"/>
    <property type="evidence" value="ECO:0007669"/>
    <property type="project" value="UniProtKB-SubCell"/>
</dbReference>
<comment type="subcellular location">
    <subcellularLocation>
        <location evidence="1">Cytoplasm</location>
    </subcellularLocation>
</comment>
<dbReference type="Pfam" id="PF16017">
    <property type="entry name" value="BTB_3"/>
    <property type="match status" value="1"/>
</dbReference>
<evidence type="ECO:0000256" key="1">
    <source>
        <dbReference type="ARBA" id="ARBA00004496"/>
    </source>
</evidence>
<dbReference type="InParanoid" id="A0A3P8X5Q2"/>
<dbReference type="STRING" id="244447.ENSCSEP00000033446"/>
<dbReference type="GO" id="GO:0042327">
    <property type="term" value="P:positive regulation of phosphorylation"/>
    <property type="evidence" value="ECO:0007669"/>
    <property type="project" value="TreeGrafter"/>
</dbReference>
<reference evidence="4" key="3">
    <citation type="submission" date="2025-09" db="UniProtKB">
        <authorList>
            <consortium name="Ensembl"/>
        </authorList>
    </citation>
    <scope>IDENTIFICATION</scope>
</reference>
<dbReference type="InterPro" id="IPR039885">
    <property type="entry name" value="BTBD10/KCTD20_BTB/POZ"/>
</dbReference>
<evidence type="ECO:0000259" key="3">
    <source>
        <dbReference type="Pfam" id="PF16017"/>
    </source>
</evidence>
<dbReference type="GeneTree" id="ENSGT00390000007975"/>
<name>A0A3P8X5Q2_CYNSE</name>
<reference evidence="4 5" key="1">
    <citation type="journal article" date="2014" name="Nat. Genet.">
        <title>Whole-genome sequence of a flatfish provides insights into ZW sex chromosome evolution and adaptation to a benthic lifestyle.</title>
        <authorList>
            <person name="Chen S."/>
            <person name="Zhang G."/>
            <person name="Shao C."/>
            <person name="Huang Q."/>
            <person name="Liu G."/>
            <person name="Zhang P."/>
            <person name="Song W."/>
            <person name="An N."/>
            <person name="Chalopin D."/>
            <person name="Volff J.N."/>
            <person name="Hong Y."/>
            <person name="Li Q."/>
            <person name="Sha Z."/>
            <person name="Zhou H."/>
            <person name="Xie M."/>
            <person name="Yu Q."/>
            <person name="Liu Y."/>
            <person name="Xiang H."/>
            <person name="Wang N."/>
            <person name="Wu K."/>
            <person name="Yang C."/>
            <person name="Zhou Q."/>
            <person name="Liao X."/>
            <person name="Yang L."/>
            <person name="Hu Q."/>
            <person name="Zhang J."/>
            <person name="Meng L."/>
            <person name="Jin L."/>
            <person name="Tian Y."/>
            <person name="Lian J."/>
            <person name="Yang J."/>
            <person name="Miao G."/>
            <person name="Liu S."/>
            <person name="Liang Z."/>
            <person name="Yan F."/>
            <person name="Li Y."/>
            <person name="Sun B."/>
            <person name="Zhang H."/>
            <person name="Zhang J."/>
            <person name="Zhu Y."/>
            <person name="Du M."/>
            <person name="Zhao Y."/>
            <person name="Schartl M."/>
            <person name="Tang Q."/>
            <person name="Wang J."/>
        </authorList>
    </citation>
    <scope>NUCLEOTIDE SEQUENCE</scope>
</reference>
<dbReference type="Ensembl" id="ENSCSET00000033880.1">
    <property type="protein sequence ID" value="ENSCSEP00000033446.1"/>
    <property type="gene ID" value="ENSCSEG00000021465.1"/>
</dbReference>
<organism evidence="4 5">
    <name type="scientific">Cynoglossus semilaevis</name>
    <name type="common">Tongue sole</name>
    <dbReference type="NCBI Taxonomy" id="244447"/>
    <lineage>
        <taxon>Eukaryota</taxon>
        <taxon>Metazoa</taxon>
        <taxon>Chordata</taxon>
        <taxon>Craniata</taxon>
        <taxon>Vertebrata</taxon>
        <taxon>Euteleostomi</taxon>
        <taxon>Actinopterygii</taxon>
        <taxon>Neopterygii</taxon>
        <taxon>Teleostei</taxon>
        <taxon>Neoteleostei</taxon>
        <taxon>Acanthomorphata</taxon>
        <taxon>Carangaria</taxon>
        <taxon>Pleuronectiformes</taxon>
        <taxon>Pleuronectoidei</taxon>
        <taxon>Cynoglossidae</taxon>
        <taxon>Cynoglossinae</taxon>
        <taxon>Cynoglossus</taxon>
    </lineage>
</organism>
<keyword evidence="5" id="KW-1185">Reference proteome</keyword>
<dbReference type="InterPro" id="IPR039886">
    <property type="entry name" value="BTBD10/KCTD20"/>
</dbReference>
<dbReference type="Proteomes" id="UP000265120">
    <property type="component" value="Chromosome 6"/>
</dbReference>
<sequence>SSEQCPLSAWTSDLPQQRKFKTMSLLGYSPVNAGVTERSKDQEGHCCGERVGVTTDQGDRRELMLHVRNTSVLNQRHGPRVSIPSRSSGPCPLMVRSRIVERNPAVESVSGHMDHQQDMICRGELQLGTRLGDRISLILDTARTTSLMFGSEQYNELTWPNEKVIDDITDDISSTVFRAILNSQSSGIIHFPDGPCPPELQKTLQRFCIHINHSNVGNLGSLMHKELNQGARRQFERYLEEMVLPLMVASAQSGERECHVVVLMDHDVVDLEECAPPMAEENLQILHSTKLYQFFKFMENRVVAKSVLKERGLKKIRLGVEGYPTCKEKIQCGPEGGPGVVYTCVQRPFIRVSWEKEEEKSHHGDFQCAQSKSETRTRNDQLLVLELPVEQLGSLQSLVITPHQQVVLEILGLGLEPRPNLTSPPGDEAQQQD</sequence>
<protein>
    <submittedName>
        <fullName evidence="4">BTB/POZ domain-containing protein 10-like</fullName>
    </submittedName>
</protein>
<evidence type="ECO:0000313" key="5">
    <source>
        <dbReference type="Proteomes" id="UP000265120"/>
    </source>
</evidence>
<dbReference type="PANTHER" id="PTHR21637:SF5">
    <property type="entry name" value="BTB_POZ DOMAIN-CONTAINING PROTEIN 10"/>
    <property type="match status" value="1"/>
</dbReference>
<dbReference type="PANTHER" id="PTHR21637">
    <property type="entry name" value="BTB/POZ DOMAIN-CONTAINING PROTEIN 10-RELATED"/>
    <property type="match status" value="1"/>
</dbReference>
<dbReference type="AlphaFoldDB" id="A0A3P8X5Q2"/>
<feature type="domain" description="BTBD10/KCTD20 BTB/POZ" evidence="3">
    <location>
        <begin position="146"/>
        <end position="216"/>
    </location>
</feature>
<accession>A0A3P8X5Q2</accession>
<evidence type="ECO:0000313" key="4">
    <source>
        <dbReference type="Ensembl" id="ENSCSEP00000033446.1"/>
    </source>
</evidence>
<evidence type="ECO:0000256" key="2">
    <source>
        <dbReference type="ARBA" id="ARBA00022490"/>
    </source>
</evidence>
<reference evidence="4" key="2">
    <citation type="submission" date="2025-08" db="UniProtKB">
        <authorList>
            <consortium name="Ensembl"/>
        </authorList>
    </citation>
    <scope>IDENTIFICATION</scope>
</reference>
<proteinExistence type="predicted"/>